<sequence length="87" mass="9620">MAETLIELDSRKRAALAKIARHDRYIVSIAPDGTLTLTPAIVRSVLEDKLRQTPGYIEQLESDAAHPEDATEFADWTNPAADNEESV</sequence>
<dbReference type="RefSeq" id="WP_064628894.1">
    <property type="nucleotide sequence ID" value="NZ_LQYE01000007.1"/>
</dbReference>
<name>A0A179VCA5_9MYCO</name>
<feature type="region of interest" description="Disordered" evidence="1">
    <location>
        <begin position="62"/>
        <end position="87"/>
    </location>
</feature>
<gene>
    <name evidence="2" type="ORF">AWB85_21620</name>
</gene>
<organism evidence="2 3">
    <name type="scientific">Mycobacteroides immunogenum</name>
    <dbReference type="NCBI Taxonomy" id="83262"/>
    <lineage>
        <taxon>Bacteria</taxon>
        <taxon>Bacillati</taxon>
        <taxon>Actinomycetota</taxon>
        <taxon>Actinomycetes</taxon>
        <taxon>Mycobacteriales</taxon>
        <taxon>Mycobacteriaceae</taxon>
        <taxon>Mycobacteroides</taxon>
    </lineage>
</organism>
<accession>A0A179VCA5</accession>
<dbReference type="Proteomes" id="UP000186919">
    <property type="component" value="Unassembled WGS sequence"/>
</dbReference>
<evidence type="ECO:0000313" key="3">
    <source>
        <dbReference type="Proteomes" id="UP000186919"/>
    </source>
</evidence>
<proteinExistence type="predicted"/>
<comment type="caution">
    <text evidence="2">The sequence shown here is derived from an EMBL/GenBank/DDBJ whole genome shotgun (WGS) entry which is preliminary data.</text>
</comment>
<protein>
    <submittedName>
        <fullName evidence="2">Uncharacterized protein</fullName>
    </submittedName>
</protein>
<dbReference type="EMBL" id="LQYE01000007">
    <property type="protein sequence ID" value="OAT69364.1"/>
    <property type="molecule type" value="Genomic_DNA"/>
</dbReference>
<dbReference type="AlphaFoldDB" id="A0A179VCA5"/>
<evidence type="ECO:0000256" key="1">
    <source>
        <dbReference type="SAM" id="MobiDB-lite"/>
    </source>
</evidence>
<reference evidence="2 3" key="1">
    <citation type="submission" date="2016-01" db="EMBL/GenBank/DDBJ databases">
        <title>Mycobacterium immunogenum strain CD11_6 genome sequencing and assembly.</title>
        <authorList>
            <person name="Kaur G."/>
            <person name="Nair G.R."/>
            <person name="Mayilraj S."/>
        </authorList>
    </citation>
    <scope>NUCLEOTIDE SEQUENCE [LARGE SCALE GENOMIC DNA]</scope>
    <source>
        <strain evidence="2 3">CD11-6</strain>
    </source>
</reference>
<evidence type="ECO:0000313" key="2">
    <source>
        <dbReference type="EMBL" id="OAT69364.1"/>
    </source>
</evidence>